<accession>A0ABV9LUA5</accession>
<reference evidence="8" key="1">
    <citation type="journal article" date="2019" name="Int. J. Syst. Evol. Microbiol.">
        <title>The Global Catalogue of Microorganisms (GCM) 10K type strain sequencing project: providing services to taxonomists for standard genome sequencing and annotation.</title>
        <authorList>
            <consortium name="The Broad Institute Genomics Platform"/>
            <consortium name="The Broad Institute Genome Sequencing Center for Infectious Disease"/>
            <person name="Wu L."/>
            <person name="Ma J."/>
        </authorList>
    </citation>
    <scope>NUCLEOTIDE SEQUENCE [LARGE SCALE GENOMIC DNA]</scope>
    <source>
        <strain evidence="8">KACC 12507</strain>
    </source>
</reference>
<evidence type="ECO:0000313" key="8">
    <source>
        <dbReference type="Proteomes" id="UP001595897"/>
    </source>
</evidence>
<sequence>MQENNPQQVSNPIQAASEIFYKPTAVFDAIAVKDNWSWIPFILVTVLSIVPTYLYFNLVDFQWYTNMIATAQMPDASPAETEAFANAMELGSTQMISVIGLAIGLPIIMAILAGYYTLWTRNDEKSIHGFTDWYGAMWWIAMPAIINALASCIYLTLQAPGSEISQAGLAPLSLAFLAGIDMESTWFGLTSSLRIDSIWTILLGALCLKSWTNFSFNKSLFVSALPSVLIYTVTALFALG</sequence>
<dbReference type="InterPro" id="IPR006977">
    <property type="entry name" value="Yip1_dom"/>
</dbReference>
<feature type="transmembrane region" description="Helical" evidence="5">
    <location>
        <begin position="220"/>
        <end position="239"/>
    </location>
</feature>
<gene>
    <name evidence="7" type="ORF">ACFO4O_06350</name>
</gene>
<evidence type="ECO:0000256" key="2">
    <source>
        <dbReference type="ARBA" id="ARBA00022692"/>
    </source>
</evidence>
<dbReference type="Pfam" id="PF04893">
    <property type="entry name" value="Yip1"/>
    <property type="match status" value="1"/>
</dbReference>
<dbReference type="RefSeq" id="WP_382406615.1">
    <property type="nucleotide sequence ID" value="NZ_JBHSGU010000002.1"/>
</dbReference>
<evidence type="ECO:0000313" key="7">
    <source>
        <dbReference type="EMBL" id="MFC4699774.1"/>
    </source>
</evidence>
<keyword evidence="8" id="KW-1185">Reference proteome</keyword>
<evidence type="ECO:0000256" key="1">
    <source>
        <dbReference type="ARBA" id="ARBA00004141"/>
    </source>
</evidence>
<keyword evidence="3 5" id="KW-1133">Transmembrane helix</keyword>
<evidence type="ECO:0000259" key="6">
    <source>
        <dbReference type="Pfam" id="PF04893"/>
    </source>
</evidence>
<proteinExistence type="predicted"/>
<dbReference type="Proteomes" id="UP001595897">
    <property type="component" value="Unassembled WGS sequence"/>
</dbReference>
<organism evidence="7 8">
    <name type="scientific">Glaciecola siphonariae</name>
    <dbReference type="NCBI Taxonomy" id="521012"/>
    <lineage>
        <taxon>Bacteria</taxon>
        <taxon>Pseudomonadati</taxon>
        <taxon>Pseudomonadota</taxon>
        <taxon>Gammaproteobacteria</taxon>
        <taxon>Alteromonadales</taxon>
        <taxon>Alteromonadaceae</taxon>
        <taxon>Glaciecola</taxon>
    </lineage>
</organism>
<keyword evidence="2 5" id="KW-0812">Transmembrane</keyword>
<feature type="transmembrane region" description="Helical" evidence="5">
    <location>
        <begin position="136"/>
        <end position="157"/>
    </location>
</feature>
<comment type="caution">
    <text evidence="7">The sequence shown here is derived from an EMBL/GenBank/DDBJ whole genome shotgun (WGS) entry which is preliminary data.</text>
</comment>
<name>A0ABV9LUA5_9ALTE</name>
<comment type="subcellular location">
    <subcellularLocation>
        <location evidence="1">Membrane</location>
        <topology evidence="1">Multi-pass membrane protein</topology>
    </subcellularLocation>
</comment>
<feature type="transmembrane region" description="Helical" evidence="5">
    <location>
        <begin position="36"/>
        <end position="56"/>
    </location>
</feature>
<dbReference type="EMBL" id="JBHSGU010000002">
    <property type="protein sequence ID" value="MFC4699774.1"/>
    <property type="molecule type" value="Genomic_DNA"/>
</dbReference>
<evidence type="ECO:0000256" key="5">
    <source>
        <dbReference type="SAM" id="Phobius"/>
    </source>
</evidence>
<feature type="domain" description="Yip1" evidence="6">
    <location>
        <begin position="19"/>
        <end position="236"/>
    </location>
</feature>
<evidence type="ECO:0000256" key="4">
    <source>
        <dbReference type="ARBA" id="ARBA00023136"/>
    </source>
</evidence>
<protein>
    <submittedName>
        <fullName evidence="7">YIP1 family protein</fullName>
    </submittedName>
</protein>
<keyword evidence="4 5" id="KW-0472">Membrane</keyword>
<evidence type="ECO:0000256" key="3">
    <source>
        <dbReference type="ARBA" id="ARBA00022989"/>
    </source>
</evidence>
<feature type="transmembrane region" description="Helical" evidence="5">
    <location>
        <begin position="96"/>
        <end position="116"/>
    </location>
</feature>